<comment type="similarity">
    <text evidence="1">Belongs to the FAM32 family.</text>
</comment>
<name>A0A9Q0S5B8_9DIPT</name>
<dbReference type="InterPro" id="IPR013865">
    <property type="entry name" value="FAM32A"/>
</dbReference>
<keyword evidence="3" id="KW-1185">Reference proteome</keyword>
<dbReference type="EMBL" id="WJQU01000002">
    <property type="protein sequence ID" value="KAJ6644005.1"/>
    <property type="molecule type" value="Genomic_DNA"/>
</dbReference>
<dbReference type="AlphaFoldDB" id="A0A9Q0S5B8"/>
<evidence type="ECO:0000313" key="3">
    <source>
        <dbReference type="Proteomes" id="UP001151699"/>
    </source>
</evidence>
<dbReference type="GO" id="GO:0005730">
    <property type="term" value="C:nucleolus"/>
    <property type="evidence" value="ECO:0007669"/>
    <property type="project" value="TreeGrafter"/>
</dbReference>
<dbReference type="PANTHER" id="PTHR13282">
    <property type="entry name" value="PROTEIN FAM32A"/>
    <property type="match status" value="1"/>
</dbReference>
<comment type="caution">
    <text evidence="2">The sequence shown here is derived from an EMBL/GenBank/DDBJ whole genome shotgun (WGS) entry which is preliminary data.</text>
</comment>
<dbReference type="OrthoDB" id="205403at2759"/>
<evidence type="ECO:0000256" key="1">
    <source>
        <dbReference type="ARBA" id="ARBA00008948"/>
    </source>
</evidence>
<sequence>MGRAMEELESIKTTAEEKNLQTKYLTKAELSHKIMQRKMEEKRIMEKAALTHKQRVEKFNEHLDNLTEHFDIPKVSILGIGV</sequence>
<accession>A0A9Q0S5B8</accession>
<evidence type="ECO:0000313" key="2">
    <source>
        <dbReference type="EMBL" id="KAJ6644005.1"/>
    </source>
</evidence>
<reference evidence="2" key="1">
    <citation type="submission" date="2022-07" db="EMBL/GenBank/DDBJ databases">
        <authorList>
            <person name="Trinca V."/>
            <person name="Uliana J.V.C."/>
            <person name="Torres T.T."/>
            <person name="Ward R.J."/>
            <person name="Monesi N."/>
        </authorList>
    </citation>
    <scope>NUCLEOTIDE SEQUENCE</scope>
    <source>
        <strain evidence="2">HSMRA1968</strain>
        <tissue evidence="2">Whole embryos</tissue>
    </source>
</reference>
<organism evidence="2 3">
    <name type="scientific">Pseudolycoriella hygida</name>
    <dbReference type="NCBI Taxonomy" id="35572"/>
    <lineage>
        <taxon>Eukaryota</taxon>
        <taxon>Metazoa</taxon>
        <taxon>Ecdysozoa</taxon>
        <taxon>Arthropoda</taxon>
        <taxon>Hexapoda</taxon>
        <taxon>Insecta</taxon>
        <taxon>Pterygota</taxon>
        <taxon>Neoptera</taxon>
        <taxon>Endopterygota</taxon>
        <taxon>Diptera</taxon>
        <taxon>Nematocera</taxon>
        <taxon>Sciaroidea</taxon>
        <taxon>Sciaridae</taxon>
        <taxon>Pseudolycoriella</taxon>
    </lineage>
</organism>
<proteinExistence type="inferred from homology"/>
<protein>
    <submittedName>
        <fullName evidence="2">Protein FAM32A</fullName>
    </submittedName>
</protein>
<dbReference type="Proteomes" id="UP001151699">
    <property type="component" value="Chromosome B"/>
</dbReference>
<dbReference type="PANTHER" id="PTHR13282:SF6">
    <property type="entry name" value="PROTEIN FAM32A"/>
    <property type="match status" value="1"/>
</dbReference>
<gene>
    <name evidence="2" type="primary">fam32a</name>
    <name evidence="2" type="ORF">Bhyg_08970</name>
</gene>